<dbReference type="STRING" id="641665.GCA_002104455_02662"/>
<dbReference type="Proteomes" id="UP000199297">
    <property type="component" value="Unassembled WGS sequence"/>
</dbReference>
<dbReference type="OrthoDB" id="981635at2"/>
<dbReference type="AlphaFoldDB" id="A0A1H7KG91"/>
<evidence type="ECO:0000313" key="1">
    <source>
        <dbReference type="EMBL" id="SEK85809.1"/>
    </source>
</evidence>
<organism evidence="1 2">
    <name type="scientific">Colwellia chukchiensis</name>
    <dbReference type="NCBI Taxonomy" id="641665"/>
    <lineage>
        <taxon>Bacteria</taxon>
        <taxon>Pseudomonadati</taxon>
        <taxon>Pseudomonadota</taxon>
        <taxon>Gammaproteobacteria</taxon>
        <taxon>Alteromonadales</taxon>
        <taxon>Colwelliaceae</taxon>
        <taxon>Colwellia</taxon>
    </lineage>
</organism>
<name>A0A1H7KG91_9GAMM</name>
<sequence length="211" mass="24002">MTSTNNPLNKHAIKTHKDYLGDLIGGSLMIKESQIVAELLLKKPSQEEWLDAIVNRNILQKRSDASAKRNAATIKKRIEDLPDEYLEQVAFGSTELSTQLMFAATLINSTLLADFMRNVVLDAKRMFRESLDVGDWESYWEDRCRLFPDLANMSDASTYKISQVAFKAIADGGYIETTRNKKLQNVYLLPEVRQLLLSIDREDIIAAMELI</sequence>
<reference evidence="2" key="1">
    <citation type="submission" date="2016-10" db="EMBL/GenBank/DDBJ databases">
        <authorList>
            <person name="Varghese N."/>
            <person name="Submissions S."/>
        </authorList>
    </citation>
    <scope>NUCLEOTIDE SEQUENCE [LARGE SCALE GENOMIC DNA]</scope>
    <source>
        <strain evidence="2">CGMCC 1.9127</strain>
    </source>
</reference>
<proteinExistence type="predicted"/>
<gene>
    <name evidence="1" type="ORF">SAMN05216262_103133</name>
</gene>
<dbReference type="RefSeq" id="WP_085284212.1">
    <property type="nucleotide sequence ID" value="NZ_FOBI01000003.1"/>
</dbReference>
<dbReference type="InterPro" id="IPR023137">
    <property type="entry name" value="BrxA_sf"/>
</dbReference>
<dbReference type="Pfam" id="PF08849">
    <property type="entry name" value="BrxA"/>
    <property type="match status" value="1"/>
</dbReference>
<evidence type="ECO:0000313" key="2">
    <source>
        <dbReference type="Proteomes" id="UP000199297"/>
    </source>
</evidence>
<dbReference type="EMBL" id="FOBI01000003">
    <property type="protein sequence ID" value="SEK85809.1"/>
    <property type="molecule type" value="Genomic_DNA"/>
</dbReference>
<protein>
    <submittedName>
        <fullName evidence="1">Putative inner membrane protein</fullName>
    </submittedName>
</protein>
<accession>A0A1H7KG91</accession>
<dbReference type="Gene3D" id="1.10.3540.10">
    <property type="entry name" value="uncharacterized protein from magnetospirillum magneticum domain"/>
    <property type="match status" value="1"/>
</dbReference>
<dbReference type="InterPro" id="IPR014948">
    <property type="entry name" value="BrxA"/>
</dbReference>
<keyword evidence="2" id="KW-1185">Reference proteome</keyword>